<dbReference type="InParanoid" id="T1FBU6"/>
<protein>
    <recommendedName>
        <fullName evidence="4">Reverse transcriptase domain-containing protein</fullName>
    </recommendedName>
</protein>
<organism evidence="2 3">
    <name type="scientific">Helobdella robusta</name>
    <name type="common">Californian leech</name>
    <dbReference type="NCBI Taxonomy" id="6412"/>
    <lineage>
        <taxon>Eukaryota</taxon>
        <taxon>Metazoa</taxon>
        <taxon>Spiralia</taxon>
        <taxon>Lophotrochozoa</taxon>
        <taxon>Annelida</taxon>
        <taxon>Clitellata</taxon>
        <taxon>Hirudinea</taxon>
        <taxon>Rhynchobdellida</taxon>
        <taxon>Glossiphoniidae</taxon>
        <taxon>Helobdella</taxon>
    </lineage>
</organism>
<dbReference type="AlphaFoldDB" id="T1FBU6"/>
<reference evidence="3" key="1">
    <citation type="submission" date="2012-12" db="EMBL/GenBank/DDBJ databases">
        <authorList>
            <person name="Hellsten U."/>
            <person name="Grimwood J."/>
            <person name="Chapman J.A."/>
            <person name="Shapiro H."/>
            <person name="Aerts A."/>
            <person name="Otillar R.P."/>
            <person name="Terry A.Y."/>
            <person name="Boore J.L."/>
            <person name="Simakov O."/>
            <person name="Marletaz F."/>
            <person name="Cho S.-J."/>
            <person name="Edsinger-Gonzales E."/>
            <person name="Havlak P."/>
            <person name="Kuo D.-H."/>
            <person name="Larsson T."/>
            <person name="Lv J."/>
            <person name="Arendt D."/>
            <person name="Savage R."/>
            <person name="Osoegawa K."/>
            <person name="de Jong P."/>
            <person name="Lindberg D.R."/>
            <person name="Seaver E.C."/>
            <person name="Weisblat D.A."/>
            <person name="Putnam N.H."/>
            <person name="Grigoriev I.V."/>
            <person name="Rokhsar D.S."/>
        </authorList>
    </citation>
    <scope>NUCLEOTIDE SEQUENCE</scope>
</reference>
<evidence type="ECO:0000313" key="1">
    <source>
        <dbReference type="EMBL" id="ESN97884.1"/>
    </source>
</evidence>
<dbReference type="EMBL" id="AMQM01006093">
    <property type="status" value="NOT_ANNOTATED_CDS"/>
    <property type="molecule type" value="Genomic_DNA"/>
</dbReference>
<proteinExistence type="predicted"/>
<evidence type="ECO:0000313" key="2">
    <source>
        <dbReference type="EnsemblMetazoa" id="HelroP177530"/>
    </source>
</evidence>
<dbReference type="KEGG" id="hro:HELRODRAFT_177530"/>
<evidence type="ECO:0008006" key="4">
    <source>
        <dbReference type="Google" id="ProtNLM"/>
    </source>
</evidence>
<sequence length="138" mass="15974">MPNTTPKPNRSPQINDNLTNDKINLIQWNIRGTKSPDKITYEMFKKLPANSLVALENAFNNVWTNSLVPDKWREVLVTPIKKPNKPKNDPSKKIENRIRGNCFTLGKLYNILLGHCNLTHNYLITKRELLMWNFVATS</sequence>
<dbReference type="CTD" id="20206295"/>
<dbReference type="EMBL" id="KB097269">
    <property type="protein sequence ID" value="ESN97884.1"/>
    <property type="molecule type" value="Genomic_DNA"/>
</dbReference>
<dbReference type="GeneID" id="20206295"/>
<keyword evidence="3" id="KW-1185">Reference proteome</keyword>
<name>T1FBU6_HELRO</name>
<gene>
    <name evidence="2" type="primary">20206295</name>
    <name evidence="1" type="ORF">HELRODRAFT_177530</name>
</gene>
<reference evidence="2" key="3">
    <citation type="submission" date="2015-06" db="UniProtKB">
        <authorList>
            <consortium name="EnsemblMetazoa"/>
        </authorList>
    </citation>
    <scope>IDENTIFICATION</scope>
</reference>
<dbReference type="EnsemblMetazoa" id="HelroT177530">
    <property type="protein sequence ID" value="HelroP177530"/>
    <property type="gene ID" value="HelroG177530"/>
</dbReference>
<reference evidence="1 3" key="2">
    <citation type="journal article" date="2013" name="Nature">
        <title>Insights into bilaterian evolution from three spiralian genomes.</title>
        <authorList>
            <person name="Simakov O."/>
            <person name="Marletaz F."/>
            <person name="Cho S.J."/>
            <person name="Edsinger-Gonzales E."/>
            <person name="Havlak P."/>
            <person name="Hellsten U."/>
            <person name="Kuo D.H."/>
            <person name="Larsson T."/>
            <person name="Lv J."/>
            <person name="Arendt D."/>
            <person name="Savage R."/>
            <person name="Osoegawa K."/>
            <person name="de Jong P."/>
            <person name="Grimwood J."/>
            <person name="Chapman J.A."/>
            <person name="Shapiro H."/>
            <person name="Aerts A."/>
            <person name="Otillar R.P."/>
            <person name="Terry A.Y."/>
            <person name="Boore J.L."/>
            <person name="Grigoriev I.V."/>
            <person name="Lindberg D.R."/>
            <person name="Seaver E.C."/>
            <person name="Weisblat D.A."/>
            <person name="Putnam N.H."/>
            <person name="Rokhsar D.S."/>
        </authorList>
    </citation>
    <scope>NUCLEOTIDE SEQUENCE</scope>
</reference>
<dbReference type="HOGENOM" id="CLU_1857455_0_0_1"/>
<dbReference type="RefSeq" id="XP_009023960.1">
    <property type="nucleotide sequence ID" value="XM_009025712.1"/>
</dbReference>
<evidence type="ECO:0000313" key="3">
    <source>
        <dbReference type="Proteomes" id="UP000015101"/>
    </source>
</evidence>
<accession>T1FBU6</accession>
<dbReference type="Proteomes" id="UP000015101">
    <property type="component" value="Unassembled WGS sequence"/>
</dbReference>